<dbReference type="Gene3D" id="2.40.50.140">
    <property type="entry name" value="Nucleic acid-binding proteins"/>
    <property type="match status" value="1"/>
</dbReference>
<keyword evidence="3 7" id="KW-0227">DNA damage</keyword>
<reference evidence="9 10" key="1">
    <citation type="submission" date="2024-02" db="EMBL/GenBank/DDBJ databases">
        <title>Roseibium algae sp. nov., isolated from marine alga (Grateloupia sp.), showing potential in myo-inositol conversion.</title>
        <authorList>
            <person name="Wang Y."/>
        </authorList>
    </citation>
    <scope>NUCLEOTIDE SEQUENCE [LARGE SCALE GENOMIC DNA]</scope>
    <source>
        <strain evidence="9 10">H3510</strain>
    </source>
</reference>
<dbReference type="PANTHER" id="PTHR33991">
    <property type="entry name" value="DNA REPAIR PROTEIN RECO"/>
    <property type="match status" value="1"/>
</dbReference>
<dbReference type="InterPro" id="IPR042242">
    <property type="entry name" value="RecO_C"/>
</dbReference>
<evidence type="ECO:0000259" key="8">
    <source>
        <dbReference type="Pfam" id="PF11967"/>
    </source>
</evidence>
<keyword evidence="5 7" id="KW-0234">DNA repair</keyword>
<dbReference type="Pfam" id="PF02565">
    <property type="entry name" value="RecO_C"/>
    <property type="match status" value="1"/>
</dbReference>
<sequence length="259" mass="28523">MEWTETGVVLSTRKHGEADVILEVMTAKHGRHLGLVRGGRSRRRQPVLQPGNEVYLSWRARLADHLGVFAVELAKARAANLMTSALGLHGVQHLASLVRLLPERDAHQSVHNALELLLDHLDDPAIAAPLLVRFELEMLAELGFGLDLAKCAATGSTDDLAYVSPKSARAVSREAGLPYHDKLLPLPSFLVNGQRQRGSEISYKDIQDGFQLTAFFLERNGPTNNASTLDLRSSMIAALEKSYRTTQPWDFFDDPPLSG</sequence>
<protein>
    <recommendedName>
        <fullName evidence="2 7">DNA repair protein RecO</fullName>
    </recommendedName>
    <alternativeName>
        <fullName evidence="6 7">Recombination protein O</fullName>
    </alternativeName>
</protein>
<dbReference type="Pfam" id="PF11967">
    <property type="entry name" value="RecO_N"/>
    <property type="match status" value="1"/>
</dbReference>
<evidence type="ECO:0000256" key="3">
    <source>
        <dbReference type="ARBA" id="ARBA00022763"/>
    </source>
</evidence>
<evidence type="ECO:0000256" key="1">
    <source>
        <dbReference type="ARBA" id="ARBA00007452"/>
    </source>
</evidence>
<dbReference type="NCBIfam" id="TIGR00613">
    <property type="entry name" value="reco"/>
    <property type="match status" value="1"/>
</dbReference>
<keyword evidence="10" id="KW-1185">Reference proteome</keyword>
<feature type="domain" description="DNA replication/recombination mediator RecO N-terminal" evidence="8">
    <location>
        <begin position="1"/>
        <end position="70"/>
    </location>
</feature>
<dbReference type="SUPFAM" id="SSF50249">
    <property type="entry name" value="Nucleic acid-binding proteins"/>
    <property type="match status" value="1"/>
</dbReference>
<dbReference type="RefSeq" id="WP_340273881.1">
    <property type="nucleotide sequence ID" value="NZ_JBAKIA010000004.1"/>
</dbReference>
<accession>A0ABU8TJ37</accession>
<evidence type="ECO:0000256" key="2">
    <source>
        <dbReference type="ARBA" id="ARBA00021310"/>
    </source>
</evidence>
<dbReference type="InterPro" id="IPR037278">
    <property type="entry name" value="ARFGAP/RecO"/>
</dbReference>
<dbReference type="Gene3D" id="1.20.1440.120">
    <property type="entry name" value="Recombination protein O, C-terminal domain"/>
    <property type="match status" value="1"/>
</dbReference>
<dbReference type="InterPro" id="IPR003717">
    <property type="entry name" value="RecO"/>
</dbReference>
<comment type="function">
    <text evidence="7">Involved in DNA repair and RecF pathway recombination.</text>
</comment>
<dbReference type="Proteomes" id="UP001385499">
    <property type="component" value="Unassembled WGS sequence"/>
</dbReference>
<dbReference type="SUPFAM" id="SSF57863">
    <property type="entry name" value="ArfGap/RecO-like zinc finger"/>
    <property type="match status" value="1"/>
</dbReference>
<dbReference type="InterPro" id="IPR022572">
    <property type="entry name" value="DNA_rep/recomb_RecO_N"/>
</dbReference>
<dbReference type="EMBL" id="JBAKIA010000004">
    <property type="protein sequence ID" value="MEJ8474172.1"/>
    <property type="molecule type" value="Genomic_DNA"/>
</dbReference>
<evidence type="ECO:0000256" key="7">
    <source>
        <dbReference type="HAMAP-Rule" id="MF_00201"/>
    </source>
</evidence>
<organism evidence="9 10">
    <name type="scientific">Roseibium algae</name>
    <dbReference type="NCBI Taxonomy" id="3123038"/>
    <lineage>
        <taxon>Bacteria</taxon>
        <taxon>Pseudomonadati</taxon>
        <taxon>Pseudomonadota</taxon>
        <taxon>Alphaproteobacteria</taxon>
        <taxon>Hyphomicrobiales</taxon>
        <taxon>Stappiaceae</taxon>
        <taxon>Roseibium</taxon>
    </lineage>
</organism>
<comment type="similarity">
    <text evidence="1 7">Belongs to the RecO family.</text>
</comment>
<evidence type="ECO:0000313" key="10">
    <source>
        <dbReference type="Proteomes" id="UP001385499"/>
    </source>
</evidence>
<gene>
    <name evidence="7 9" type="primary">recO</name>
    <name evidence="9" type="ORF">V6575_08720</name>
</gene>
<dbReference type="HAMAP" id="MF_00201">
    <property type="entry name" value="RecO"/>
    <property type="match status" value="1"/>
</dbReference>
<comment type="caution">
    <text evidence="9">The sequence shown here is derived from an EMBL/GenBank/DDBJ whole genome shotgun (WGS) entry which is preliminary data.</text>
</comment>
<evidence type="ECO:0000256" key="5">
    <source>
        <dbReference type="ARBA" id="ARBA00023204"/>
    </source>
</evidence>
<evidence type="ECO:0000313" key="9">
    <source>
        <dbReference type="EMBL" id="MEJ8474172.1"/>
    </source>
</evidence>
<evidence type="ECO:0000256" key="4">
    <source>
        <dbReference type="ARBA" id="ARBA00023172"/>
    </source>
</evidence>
<evidence type="ECO:0000256" key="6">
    <source>
        <dbReference type="ARBA" id="ARBA00033409"/>
    </source>
</evidence>
<proteinExistence type="inferred from homology"/>
<keyword evidence="4 7" id="KW-0233">DNA recombination</keyword>
<dbReference type="PANTHER" id="PTHR33991:SF1">
    <property type="entry name" value="DNA REPAIR PROTEIN RECO"/>
    <property type="match status" value="1"/>
</dbReference>
<dbReference type="InterPro" id="IPR012340">
    <property type="entry name" value="NA-bd_OB-fold"/>
</dbReference>
<name>A0ABU8TJ37_9HYPH</name>